<evidence type="ECO:0000256" key="3">
    <source>
        <dbReference type="ARBA" id="ARBA00022729"/>
    </source>
</evidence>
<dbReference type="Pfam" id="PF00560">
    <property type="entry name" value="LRR_1"/>
    <property type="match status" value="2"/>
</dbReference>
<dbReference type="PANTHER" id="PTHR45974:SF266">
    <property type="entry name" value="LEUCINE-RICH REPEAT RECEPTOR PROTEIN KINASE HPCA1"/>
    <property type="match status" value="1"/>
</dbReference>
<dbReference type="InterPro" id="IPR032675">
    <property type="entry name" value="LRR_dom_sf"/>
</dbReference>
<dbReference type="PROSITE" id="PS51450">
    <property type="entry name" value="LRR"/>
    <property type="match status" value="1"/>
</dbReference>
<keyword evidence="7" id="KW-0812">Transmembrane</keyword>
<dbReference type="PANTHER" id="PTHR45974">
    <property type="entry name" value="RECEPTOR-LIKE PROTEIN 55"/>
    <property type="match status" value="1"/>
</dbReference>
<evidence type="ECO:0000256" key="1">
    <source>
        <dbReference type="ARBA" id="ARBA00004370"/>
    </source>
</evidence>
<feature type="transmembrane region" description="Helical" evidence="7">
    <location>
        <begin position="28"/>
        <end position="51"/>
    </location>
</feature>
<keyword evidence="2" id="KW-0433">Leucine-rich repeat</keyword>
<dbReference type="GO" id="GO:0016020">
    <property type="term" value="C:membrane"/>
    <property type="evidence" value="ECO:0007669"/>
    <property type="project" value="UniProtKB-SubCell"/>
</dbReference>
<evidence type="ECO:0000313" key="9">
    <source>
        <dbReference type="Proteomes" id="UP000652761"/>
    </source>
</evidence>
<dbReference type="EMBL" id="NMUH01001534">
    <property type="protein sequence ID" value="MQL93230.1"/>
    <property type="molecule type" value="Genomic_DNA"/>
</dbReference>
<keyword evidence="3" id="KW-0732">Signal</keyword>
<keyword evidence="6" id="KW-0325">Glycoprotein</keyword>
<comment type="subcellular location">
    <subcellularLocation>
        <location evidence="1">Membrane</location>
    </subcellularLocation>
</comment>
<dbReference type="InterPro" id="IPR001611">
    <property type="entry name" value="Leu-rich_rpt"/>
</dbReference>
<keyword evidence="5 7" id="KW-0472">Membrane</keyword>
<gene>
    <name evidence="8" type="ORF">Taro_025868</name>
</gene>
<name>A0A843VHU6_COLES</name>
<proteinExistence type="predicted"/>
<dbReference type="Proteomes" id="UP000652761">
    <property type="component" value="Unassembled WGS sequence"/>
</dbReference>
<evidence type="ECO:0000256" key="6">
    <source>
        <dbReference type="ARBA" id="ARBA00023180"/>
    </source>
</evidence>
<dbReference type="SMART" id="SM00369">
    <property type="entry name" value="LRR_TYP"/>
    <property type="match status" value="3"/>
</dbReference>
<dbReference type="AlphaFoldDB" id="A0A843VHU6"/>
<evidence type="ECO:0000256" key="5">
    <source>
        <dbReference type="ARBA" id="ARBA00023136"/>
    </source>
</evidence>
<dbReference type="OrthoDB" id="676979at2759"/>
<organism evidence="8 9">
    <name type="scientific">Colocasia esculenta</name>
    <name type="common">Wild taro</name>
    <name type="synonym">Arum esculentum</name>
    <dbReference type="NCBI Taxonomy" id="4460"/>
    <lineage>
        <taxon>Eukaryota</taxon>
        <taxon>Viridiplantae</taxon>
        <taxon>Streptophyta</taxon>
        <taxon>Embryophyta</taxon>
        <taxon>Tracheophyta</taxon>
        <taxon>Spermatophyta</taxon>
        <taxon>Magnoliopsida</taxon>
        <taxon>Liliopsida</taxon>
        <taxon>Araceae</taxon>
        <taxon>Aroideae</taxon>
        <taxon>Colocasieae</taxon>
        <taxon>Colocasia</taxon>
    </lineage>
</organism>
<reference evidence="8" key="1">
    <citation type="submission" date="2017-07" db="EMBL/GenBank/DDBJ databases">
        <title>Taro Niue Genome Assembly and Annotation.</title>
        <authorList>
            <person name="Atibalentja N."/>
            <person name="Keating K."/>
            <person name="Fields C.J."/>
        </authorList>
    </citation>
    <scope>NUCLEOTIDE SEQUENCE</scope>
    <source>
        <strain evidence="8">Niue_2</strain>
        <tissue evidence="8">Leaf</tissue>
    </source>
</reference>
<keyword evidence="4" id="KW-0677">Repeat</keyword>
<dbReference type="FunFam" id="3.80.10.10:FF:001678">
    <property type="entry name" value="Calmodulin-binding receptor kinase CaMRLK"/>
    <property type="match status" value="1"/>
</dbReference>
<comment type="caution">
    <text evidence="8">The sequence shown here is derived from an EMBL/GenBank/DDBJ whole genome shotgun (WGS) entry which is preliminary data.</text>
</comment>
<dbReference type="InterPro" id="IPR003591">
    <property type="entry name" value="Leu-rich_rpt_typical-subtyp"/>
</dbReference>
<evidence type="ECO:0000313" key="8">
    <source>
        <dbReference type="EMBL" id="MQL93230.1"/>
    </source>
</evidence>
<evidence type="ECO:0000256" key="7">
    <source>
        <dbReference type="SAM" id="Phobius"/>
    </source>
</evidence>
<feature type="transmembrane region" description="Helical" evidence="7">
    <location>
        <begin position="63"/>
        <end position="84"/>
    </location>
</feature>
<keyword evidence="9" id="KW-1185">Reference proteome</keyword>
<dbReference type="Gene3D" id="3.80.10.10">
    <property type="entry name" value="Ribonuclease Inhibitor"/>
    <property type="match status" value="2"/>
</dbReference>
<evidence type="ECO:0000256" key="4">
    <source>
        <dbReference type="ARBA" id="ARBA00022737"/>
    </source>
</evidence>
<evidence type="ECO:0000256" key="2">
    <source>
        <dbReference type="ARBA" id="ARBA00022614"/>
    </source>
</evidence>
<dbReference type="FunFam" id="3.80.10.10:FF:000542">
    <property type="entry name" value="Leucine-rich repeat protein kinase family protein"/>
    <property type="match status" value="1"/>
</dbReference>
<accession>A0A843VHU6</accession>
<protein>
    <submittedName>
        <fullName evidence="8">Uncharacterized protein</fullName>
    </submittedName>
</protein>
<sequence length="545" mass="59654">MVSNATTRAVVFLTSKFKGFSPRAEAPFAFLPVFFFFSGDLCGLCAPWGAWMTLVACFGELHGLNLSFCILLLLLLLILCILLLRVGPLHRLKEEEIELGLFEVLGALELGGGGVHSYEKALIGWFFSWSRDQVTMYRASRSLERAPDPPHQANTTDTWLAFKCLGSSDCDLRLDRDEITTGYVSQSVDSGLLRHASRIGAVCHDVDTSGIHTGVGTVSIVMGGYHTTPPNVQNKRRTLSSTELQGELSGDIGSLTEMETLDLSYNVNLTGPLPQSIGSLTNLKRLVLAGCSFNGPIPDLGNLQNLSTLSLSSNQFSGQIPPSIGRLSSLYVLDITDNRLTGSIPVSPGLDMLINCRHFHCGKNQLSGSIPEGLFRPKMQIIHVLFDNNNLSGTIPSSLGLVKTLEVVRLDRNSITGHVPNNINSLTNLRELHLSNNKLNGFLPNLTGLELLSYVDLSNNSFDPSDAPPWFSTLTSLTTIVMDNARIQNSLTHDLFTQSQIQIVQLRNNFLNGTVDLRTDYGSKLRLVDLRNNKIEDVRGGGEQK</sequence>
<keyword evidence="7" id="KW-1133">Transmembrane helix</keyword>
<dbReference type="SUPFAM" id="SSF52058">
    <property type="entry name" value="L domain-like"/>
    <property type="match status" value="1"/>
</dbReference>